<dbReference type="PANTHER" id="PTHR24067">
    <property type="entry name" value="UBIQUITIN-CONJUGATING ENZYME E2"/>
    <property type="match status" value="1"/>
</dbReference>
<dbReference type="PROSITE" id="PS50127">
    <property type="entry name" value="UBC_2"/>
    <property type="match status" value="1"/>
</dbReference>
<feature type="transmembrane region" description="Helical" evidence="4">
    <location>
        <begin position="338"/>
        <end position="359"/>
    </location>
</feature>
<organism evidence="6 7">
    <name type="scientific">Necator americanus</name>
    <name type="common">Human hookworm</name>
    <dbReference type="NCBI Taxonomy" id="51031"/>
    <lineage>
        <taxon>Eukaryota</taxon>
        <taxon>Metazoa</taxon>
        <taxon>Ecdysozoa</taxon>
        <taxon>Nematoda</taxon>
        <taxon>Chromadorea</taxon>
        <taxon>Rhabditida</taxon>
        <taxon>Rhabditina</taxon>
        <taxon>Rhabditomorpha</taxon>
        <taxon>Strongyloidea</taxon>
        <taxon>Ancylostomatidae</taxon>
        <taxon>Bunostominae</taxon>
        <taxon>Necator</taxon>
    </lineage>
</organism>
<feature type="transmembrane region" description="Helical" evidence="4">
    <location>
        <begin position="397"/>
        <end position="417"/>
    </location>
</feature>
<dbReference type="InterPro" id="IPR000608">
    <property type="entry name" value="UBC"/>
</dbReference>
<reference evidence="6 7" key="1">
    <citation type="submission" date="2023-08" db="EMBL/GenBank/DDBJ databases">
        <title>A Necator americanus chromosomal reference genome.</title>
        <authorList>
            <person name="Ilik V."/>
            <person name="Petrzelkova K.J."/>
            <person name="Pardy F."/>
            <person name="Fuh T."/>
            <person name="Niatou-Singa F.S."/>
            <person name="Gouil Q."/>
            <person name="Baker L."/>
            <person name="Ritchie M.E."/>
            <person name="Jex A.R."/>
            <person name="Gazzola D."/>
            <person name="Li H."/>
            <person name="Toshio Fujiwara R."/>
            <person name="Zhan B."/>
            <person name="Aroian R.V."/>
            <person name="Pafco B."/>
            <person name="Schwarz E.M."/>
        </authorList>
    </citation>
    <scope>NUCLEOTIDE SEQUENCE [LARGE SCALE GENOMIC DNA]</scope>
    <source>
        <strain evidence="6 7">Aroian</strain>
        <tissue evidence="6">Whole animal</tissue>
    </source>
</reference>
<evidence type="ECO:0000256" key="4">
    <source>
        <dbReference type="SAM" id="Phobius"/>
    </source>
</evidence>
<keyword evidence="4" id="KW-0812">Transmembrane</keyword>
<dbReference type="InterPro" id="IPR016135">
    <property type="entry name" value="UBQ-conjugating_enzyme/RWD"/>
</dbReference>
<comment type="caution">
    <text evidence="6">The sequence shown here is derived from an EMBL/GenBank/DDBJ whole genome shotgun (WGS) entry which is preliminary data.</text>
</comment>
<dbReference type="SUPFAM" id="SSF54495">
    <property type="entry name" value="UBC-like"/>
    <property type="match status" value="1"/>
</dbReference>
<feature type="domain" description="UBC core" evidence="5">
    <location>
        <begin position="10"/>
        <end position="155"/>
    </location>
</feature>
<feature type="transmembrane region" description="Helical" evidence="4">
    <location>
        <begin position="302"/>
        <end position="326"/>
    </location>
</feature>
<dbReference type="Proteomes" id="UP001303046">
    <property type="component" value="Unassembled WGS sequence"/>
</dbReference>
<dbReference type="EMBL" id="JAVFWL010000002">
    <property type="protein sequence ID" value="KAK6734865.1"/>
    <property type="molecule type" value="Genomic_DNA"/>
</dbReference>
<proteinExistence type="predicted"/>
<evidence type="ECO:0000256" key="2">
    <source>
        <dbReference type="ARBA" id="ARBA00022786"/>
    </source>
</evidence>
<dbReference type="SMART" id="SM00212">
    <property type="entry name" value="UBCc"/>
    <property type="match status" value="1"/>
</dbReference>
<evidence type="ECO:0000313" key="7">
    <source>
        <dbReference type="Proteomes" id="UP001303046"/>
    </source>
</evidence>
<protein>
    <recommendedName>
        <fullName evidence="5">UBC core domain-containing protein</fullName>
    </recommendedName>
</protein>
<keyword evidence="2" id="KW-0833">Ubl conjugation pathway</keyword>
<dbReference type="PROSITE" id="PS00183">
    <property type="entry name" value="UBC_1"/>
    <property type="match status" value="1"/>
</dbReference>
<feature type="transmembrane region" description="Helical" evidence="4">
    <location>
        <begin position="371"/>
        <end position="390"/>
    </location>
</feature>
<dbReference type="Pfam" id="PF00179">
    <property type="entry name" value="UQ_con"/>
    <property type="match status" value="1"/>
</dbReference>
<keyword evidence="4" id="KW-0472">Membrane</keyword>
<evidence type="ECO:0000259" key="5">
    <source>
        <dbReference type="PROSITE" id="PS50127"/>
    </source>
</evidence>
<feature type="transmembrane region" description="Helical" evidence="4">
    <location>
        <begin position="437"/>
        <end position="456"/>
    </location>
</feature>
<evidence type="ECO:0000313" key="6">
    <source>
        <dbReference type="EMBL" id="KAK6734865.1"/>
    </source>
</evidence>
<keyword evidence="4" id="KW-1133">Transmembrane helix</keyword>
<dbReference type="Gene3D" id="3.10.110.10">
    <property type="entry name" value="Ubiquitin Conjugating Enzyme"/>
    <property type="match status" value="1"/>
</dbReference>
<evidence type="ECO:0000256" key="3">
    <source>
        <dbReference type="PROSITE-ProRule" id="PRU10133"/>
    </source>
</evidence>
<accession>A0ABR1CBP5</accession>
<sequence>MPVTPYIKQVQASRIKKEIAELSEKKNFVVSINKVGNKENYNVKFKSNHPLLSHAVMTVNFDLTGDYPFRPPNVRFAHQFYHPNVDNGGDICIPILCFDNWKPATTLENIMLSLLQLLGEPDLSRPIRFDVAEEYVKDPAKYKTNVAQCLAKIANGARSVERIPHVLQRNGVQIISKYNITTLEVFVIADILQLVEQQDLDQGKRAQSVCRAEKLHQCPVFATHPNIYRMQSIGGSVKLREESTTDGLQEVDPKNAERLRGFAIQRRKMGGINWKDFCGGDLWHNPFPDGLPNLSVCFQHTVLVWVPVGFFWALFPFLVAQASLTSRKYSSLPWSPHLLLKISATTFITLVSVFIFLYTVFSSASFPPSDILYPLLWTVTFGCTTIAHVIRKRSGMVTSGILHLSAVAFAICGGPQFYQNVREGNDDRSYLSSSLCIAYYVWYSALIVYVLVMCFADPREPSEKTRRSAELDSSFFNRLTLWWFNPVPWKGAQKDLEPEDLFELNEGSTTKYLCDLWEQHWEPRMQDYRRKRQLHCKSLRNRAMFEVGIHLGYVIKEVLVLLTPKLEVLSWGYYVRLQPHVKLKQCVEMRYALKATPVYVF</sequence>
<evidence type="ECO:0000256" key="1">
    <source>
        <dbReference type="ARBA" id="ARBA00022679"/>
    </source>
</evidence>
<dbReference type="InterPro" id="IPR023313">
    <property type="entry name" value="UBQ-conjugating_AS"/>
</dbReference>
<gene>
    <name evidence="6" type="primary">Necator_chrII.g5989</name>
    <name evidence="6" type="ORF">RB195_018196</name>
</gene>
<feature type="active site" description="Glycyl thioester intermediate" evidence="3">
    <location>
        <position position="92"/>
    </location>
</feature>
<dbReference type="InterPro" id="IPR050113">
    <property type="entry name" value="Ub_conjugating_enzyme"/>
</dbReference>
<keyword evidence="7" id="KW-1185">Reference proteome</keyword>
<keyword evidence="1" id="KW-0808">Transferase</keyword>
<name>A0ABR1CBP5_NECAM</name>